<sequence>MITDTGSDVWNSIVMISASSGWVVGNSGVILQYSNFYNPEGVFTSGIIDSGVVGTSWDIFALTQTLPTGASITISTRSGNTSTPDGTWSAFSAELADNLGSAITSPAARYIQYRVTFTRGASGTSTPQLDDVTISYNSPTTQALNDISVVTTSDIWAVANNGVFIHYNGTNWTQFADMGTVDLFGIYMLSATDGWAVGGSGKIYHYNGAAWSEFVDTGASAWNSVYVVSATDGWVVGNGGNIYHYNGVAWSAAVSPTGVVINDIHMVSSTQGWAVANSGEILFYNGTAWSINTDVGATDLNGVFMVSATDGWAVGNAGKIYHYNGAAWSEFVDTGGDIWNEVYLVSATDGWAVGNGGVMSHYNGVAWANVLSPTGDTLNGVRSVSVHDGWAVGVAGTILHFSRGAVYQTFGMMTSSAFSMSDASPVQVINWDQNIPTCSPSCQIKLQVRSAPNNGGVPGTFTSWYGATGVNTYFTSASGTIASTALNGNQWVQYRAEFTGDGTSTPVLQEVRVNYK</sequence>
<dbReference type="Proteomes" id="UP000177803">
    <property type="component" value="Unassembled WGS sequence"/>
</dbReference>
<proteinExistence type="predicted"/>
<dbReference type="EMBL" id="MFQR01000043">
    <property type="protein sequence ID" value="OGH84160.1"/>
    <property type="molecule type" value="Genomic_DNA"/>
</dbReference>
<dbReference type="AlphaFoldDB" id="A0A1F6NK75"/>
<gene>
    <name evidence="1" type="ORF">A2261_01140</name>
</gene>
<organism evidence="1 2">
    <name type="scientific">Candidatus Magasanikbacteria bacterium RIFOXYA2_FULL_44_8</name>
    <dbReference type="NCBI Taxonomy" id="1798696"/>
    <lineage>
        <taxon>Bacteria</taxon>
        <taxon>Candidatus Magasanikiibacteriota</taxon>
    </lineage>
</organism>
<evidence type="ECO:0000313" key="2">
    <source>
        <dbReference type="Proteomes" id="UP000177803"/>
    </source>
</evidence>
<accession>A0A1F6NK75</accession>
<reference evidence="1 2" key="1">
    <citation type="journal article" date="2016" name="Nat. Commun.">
        <title>Thousands of microbial genomes shed light on interconnected biogeochemical processes in an aquifer system.</title>
        <authorList>
            <person name="Anantharaman K."/>
            <person name="Brown C.T."/>
            <person name="Hug L.A."/>
            <person name="Sharon I."/>
            <person name="Castelle C.J."/>
            <person name="Probst A.J."/>
            <person name="Thomas B.C."/>
            <person name="Singh A."/>
            <person name="Wilkins M.J."/>
            <person name="Karaoz U."/>
            <person name="Brodie E.L."/>
            <person name="Williams K.H."/>
            <person name="Hubbard S.S."/>
            <person name="Banfield J.F."/>
        </authorList>
    </citation>
    <scope>NUCLEOTIDE SEQUENCE [LARGE SCALE GENOMIC DNA]</scope>
</reference>
<evidence type="ECO:0000313" key="1">
    <source>
        <dbReference type="EMBL" id="OGH84160.1"/>
    </source>
</evidence>
<name>A0A1F6NK75_9BACT</name>
<comment type="caution">
    <text evidence="1">The sequence shown here is derived from an EMBL/GenBank/DDBJ whole genome shotgun (WGS) entry which is preliminary data.</text>
</comment>
<protein>
    <submittedName>
        <fullName evidence="1">Uncharacterized protein</fullName>
    </submittedName>
</protein>